<proteinExistence type="predicted"/>
<dbReference type="Proteomes" id="UP001515480">
    <property type="component" value="Unassembled WGS sequence"/>
</dbReference>
<gene>
    <name evidence="1" type="ORF">AB1Y20_019578</name>
</gene>
<reference evidence="1 2" key="1">
    <citation type="journal article" date="2024" name="Science">
        <title>Giant polyketide synthase enzymes in the biosynthesis of giant marine polyether toxins.</title>
        <authorList>
            <person name="Fallon T.R."/>
            <person name="Shende V.V."/>
            <person name="Wierzbicki I.H."/>
            <person name="Pendleton A.L."/>
            <person name="Watervoot N.F."/>
            <person name="Auber R.P."/>
            <person name="Gonzalez D.J."/>
            <person name="Wisecaver J.H."/>
            <person name="Moore B.S."/>
        </authorList>
    </citation>
    <scope>NUCLEOTIDE SEQUENCE [LARGE SCALE GENOMIC DNA]</scope>
    <source>
        <strain evidence="1 2">12B1</strain>
    </source>
</reference>
<dbReference type="SUPFAM" id="SSF50814">
    <property type="entry name" value="Lipocalins"/>
    <property type="match status" value="1"/>
</dbReference>
<accession>A0AB34JUV2</accession>
<keyword evidence="2" id="KW-1185">Reference proteome</keyword>
<protein>
    <submittedName>
        <fullName evidence="1">Uncharacterized protein</fullName>
    </submittedName>
</protein>
<dbReference type="EMBL" id="JBGBPQ010000005">
    <property type="protein sequence ID" value="KAL1524693.1"/>
    <property type="molecule type" value="Genomic_DNA"/>
</dbReference>
<evidence type="ECO:0000313" key="1">
    <source>
        <dbReference type="EMBL" id="KAL1524693.1"/>
    </source>
</evidence>
<dbReference type="AlphaFoldDB" id="A0AB34JUV2"/>
<organism evidence="1 2">
    <name type="scientific">Prymnesium parvum</name>
    <name type="common">Toxic golden alga</name>
    <dbReference type="NCBI Taxonomy" id="97485"/>
    <lineage>
        <taxon>Eukaryota</taxon>
        <taxon>Haptista</taxon>
        <taxon>Haptophyta</taxon>
        <taxon>Prymnesiophyceae</taxon>
        <taxon>Prymnesiales</taxon>
        <taxon>Prymnesiaceae</taxon>
        <taxon>Prymnesium</taxon>
    </lineage>
</organism>
<dbReference type="InterPro" id="IPR012674">
    <property type="entry name" value="Calycin"/>
</dbReference>
<name>A0AB34JUV2_PRYPA</name>
<evidence type="ECO:0000313" key="2">
    <source>
        <dbReference type="Proteomes" id="UP001515480"/>
    </source>
</evidence>
<comment type="caution">
    <text evidence="1">The sequence shown here is derived from an EMBL/GenBank/DDBJ whole genome shotgun (WGS) entry which is preliminary data.</text>
</comment>
<dbReference type="Gene3D" id="2.40.128.20">
    <property type="match status" value="1"/>
</dbReference>
<sequence>MATDELRAKFLEIIRANNAPPIDPTAELSAFVGNDILWTFESDTDNWEAFLKAIGVPWVVRKMPGMMPAKGKEPDCSCKIDDQGNLTRFFFDNKTKKPVMEPEVFTLGESKKSDFSGSYMETVTWSGGVMQRSSSVPESTARTESWTYVSGSSLVDISLALDEAGDVKCAYVCRYKPKA</sequence>